<keyword evidence="1" id="KW-0805">Transcription regulation</keyword>
<dbReference type="InterPro" id="IPR036390">
    <property type="entry name" value="WH_DNA-bd_sf"/>
</dbReference>
<dbReference type="InterPro" id="IPR005471">
    <property type="entry name" value="Tscrpt_reg_IclR_N"/>
</dbReference>
<dbReference type="SUPFAM" id="SSF55781">
    <property type="entry name" value="GAF domain-like"/>
    <property type="match status" value="1"/>
</dbReference>
<evidence type="ECO:0000313" key="6">
    <source>
        <dbReference type="EMBL" id="PND33444.1"/>
    </source>
</evidence>
<dbReference type="PANTHER" id="PTHR30136:SF35">
    <property type="entry name" value="HTH-TYPE TRANSCRIPTIONAL REGULATOR RV1719"/>
    <property type="match status" value="1"/>
</dbReference>
<dbReference type="EMBL" id="POQS01000003">
    <property type="protein sequence ID" value="PND33444.1"/>
    <property type="molecule type" value="Genomic_DNA"/>
</dbReference>
<feature type="domain" description="IclR-ED" evidence="5">
    <location>
        <begin position="68"/>
        <end position="244"/>
    </location>
</feature>
<sequence>MPTLIPAAARTLAAFEIFAREKRELSNSEMARMLSLAESSCSDLMNTLHTLGYLMRAPRSRRFYPTARLYEIARQIAENDPLTRSAKEAVQQLVETTNESAFFGVMDRSAVKVVAAQPSRRPLRYIVNVGDRIALHASAIGKALLAELPDDEMQAQIQQIKFKPFTPDTITSAKKLQADLAQGRKQGWYESRGEGAEGVTALAVTGTLGDQPVALSLAGPAERVEKHRKAYLQALFEVRDSLQA</sequence>
<dbReference type="GO" id="GO:0045892">
    <property type="term" value="P:negative regulation of DNA-templated transcription"/>
    <property type="evidence" value="ECO:0007669"/>
    <property type="project" value="TreeGrafter"/>
</dbReference>
<dbReference type="SUPFAM" id="SSF46785">
    <property type="entry name" value="Winged helix' DNA-binding domain"/>
    <property type="match status" value="1"/>
</dbReference>
<dbReference type="GO" id="GO:0003677">
    <property type="term" value="F:DNA binding"/>
    <property type="evidence" value="ECO:0007669"/>
    <property type="project" value="UniProtKB-KW"/>
</dbReference>
<dbReference type="Gene3D" id="3.30.450.40">
    <property type="match status" value="1"/>
</dbReference>
<feature type="domain" description="HTH iclR-type" evidence="4">
    <location>
        <begin position="5"/>
        <end position="67"/>
    </location>
</feature>
<dbReference type="AlphaFoldDB" id="A0A2N8KJ17"/>
<dbReference type="GO" id="GO:0003700">
    <property type="term" value="F:DNA-binding transcription factor activity"/>
    <property type="evidence" value="ECO:0007669"/>
    <property type="project" value="TreeGrafter"/>
</dbReference>
<keyword evidence="7" id="KW-1185">Reference proteome</keyword>
<dbReference type="Pfam" id="PF09339">
    <property type="entry name" value="HTH_IclR"/>
    <property type="match status" value="1"/>
</dbReference>
<organism evidence="6 7">
    <name type="scientific">Achromobacter pulmonis</name>
    <dbReference type="NCBI Taxonomy" id="1389932"/>
    <lineage>
        <taxon>Bacteria</taxon>
        <taxon>Pseudomonadati</taxon>
        <taxon>Pseudomonadota</taxon>
        <taxon>Betaproteobacteria</taxon>
        <taxon>Burkholderiales</taxon>
        <taxon>Alcaligenaceae</taxon>
        <taxon>Achromobacter</taxon>
    </lineage>
</organism>
<evidence type="ECO:0000313" key="7">
    <source>
        <dbReference type="Proteomes" id="UP000235994"/>
    </source>
</evidence>
<dbReference type="InterPro" id="IPR029016">
    <property type="entry name" value="GAF-like_dom_sf"/>
</dbReference>
<dbReference type="PROSITE" id="PS51078">
    <property type="entry name" value="ICLR_ED"/>
    <property type="match status" value="1"/>
</dbReference>
<gene>
    <name evidence="6" type="ORF">C1I89_13260</name>
</gene>
<dbReference type="InterPro" id="IPR050707">
    <property type="entry name" value="HTH_MetabolicPath_Reg"/>
</dbReference>
<evidence type="ECO:0000256" key="3">
    <source>
        <dbReference type="ARBA" id="ARBA00023163"/>
    </source>
</evidence>
<dbReference type="Pfam" id="PF01614">
    <property type="entry name" value="IclR_C"/>
    <property type="match status" value="1"/>
</dbReference>
<accession>A0A2N8KJ17</accession>
<reference evidence="6 7" key="1">
    <citation type="submission" date="2018-01" db="EMBL/GenBank/DDBJ databases">
        <title>The draft genome of an aniline degradation strain ANB-1.</title>
        <authorList>
            <person name="Zhang L."/>
            <person name="Jiang J."/>
        </authorList>
    </citation>
    <scope>NUCLEOTIDE SEQUENCE [LARGE SCALE GENOMIC DNA]</scope>
    <source>
        <strain evidence="6 7">ANB-1</strain>
    </source>
</reference>
<keyword evidence="2" id="KW-0238">DNA-binding</keyword>
<dbReference type="InterPro" id="IPR036388">
    <property type="entry name" value="WH-like_DNA-bd_sf"/>
</dbReference>
<evidence type="ECO:0000259" key="4">
    <source>
        <dbReference type="PROSITE" id="PS51077"/>
    </source>
</evidence>
<dbReference type="InterPro" id="IPR014757">
    <property type="entry name" value="Tscrpt_reg_IclR_C"/>
</dbReference>
<dbReference type="Proteomes" id="UP000235994">
    <property type="component" value="Unassembled WGS sequence"/>
</dbReference>
<comment type="caution">
    <text evidence="6">The sequence shown here is derived from an EMBL/GenBank/DDBJ whole genome shotgun (WGS) entry which is preliminary data.</text>
</comment>
<keyword evidence="3" id="KW-0804">Transcription</keyword>
<evidence type="ECO:0000256" key="1">
    <source>
        <dbReference type="ARBA" id="ARBA00023015"/>
    </source>
</evidence>
<name>A0A2N8KJ17_9BURK</name>
<dbReference type="PROSITE" id="PS51077">
    <property type="entry name" value="HTH_ICLR"/>
    <property type="match status" value="1"/>
</dbReference>
<dbReference type="PANTHER" id="PTHR30136">
    <property type="entry name" value="HELIX-TURN-HELIX TRANSCRIPTIONAL REGULATOR, ICLR FAMILY"/>
    <property type="match status" value="1"/>
</dbReference>
<evidence type="ECO:0000256" key="2">
    <source>
        <dbReference type="ARBA" id="ARBA00023125"/>
    </source>
</evidence>
<dbReference type="RefSeq" id="WP_102773230.1">
    <property type="nucleotide sequence ID" value="NZ_POQS01000003.1"/>
</dbReference>
<evidence type="ECO:0000259" key="5">
    <source>
        <dbReference type="PROSITE" id="PS51078"/>
    </source>
</evidence>
<dbReference type="Gene3D" id="1.10.10.10">
    <property type="entry name" value="Winged helix-like DNA-binding domain superfamily/Winged helix DNA-binding domain"/>
    <property type="match status" value="1"/>
</dbReference>
<proteinExistence type="predicted"/>
<protein>
    <submittedName>
        <fullName evidence="6">IclR family transcriptional regulator</fullName>
    </submittedName>
</protein>